<dbReference type="Pfam" id="PF04233">
    <property type="entry name" value="Phage_Mu_F"/>
    <property type="match status" value="1"/>
</dbReference>
<keyword evidence="3" id="KW-1185">Reference proteome</keyword>
<dbReference type="RefSeq" id="WP_347918504.1">
    <property type="nucleotide sequence ID" value="NZ_JBDXMX010000001.1"/>
</dbReference>
<dbReference type="EMBL" id="JBDXMX010000001">
    <property type="protein sequence ID" value="MEO9246458.1"/>
    <property type="molecule type" value="Genomic_DNA"/>
</dbReference>
<organism evidence="2 3">
    <name type="scientific">Citricoccus nitrophenolicus</name>
    <dbReference type="NCBI Taxonomy" id="863575"/>
    <lineage>
        <taxon>Bacteria</taxon>
        <taxon>Bacillati</taxon>
        <taxon>Actinomycetota</taxon>
        <taxon>Actinomycetes</taxon>
        <taxon>Micrococcales</taxon>
        <taxon>Micrococcaceae</taxon>
        <taxon>Citricoccus</taxon>
    </lineage>
</organism>
<dbReference type="Proteomes" id="UP001484097">
    <property type="component" value="Unassembled WGS sequence"/>
</dbReference>
<accession>A0ABV0IEP3</accession>
<sequence>MAVTDEVVALVRASRDLTVALTDQQVVAITRGWVDAWDELAPEFADALAVLLATDADVIPASVLAKDRRLGQALTAARARLDELAALTEVTVTNDLGPVVLDAVDAHLASLQAQLPPEAPGVTLGTLDDDALDAIVARSTQQIASTVALLAPAAEAAMRAELIRGITVGDNPNAVARRIMARTEGAFNGGLARAARIARTEMLDAHRAADLGTAKANRSMIAAKVWICTFDARTCGSCLGQHGTEWPVDEFGPADHQQGRCIFVDRTKTWAELGFTGIEDDEPDRAAQRDEWFAGLTEDSQNSVLGKSKADLLRNGDIAWADLSKRIDNDAWRPSYVETPLKDLLAQ</sequence>
<evidence type="ECO:0000313" key="3">
    <source>
        <dbReference type="Proteomes" id="UP001484097"/>
    </source>
</evidence>
<proteinExistence type="predicted"/>
<evidence type="ECO:0000259" key="1">
    <source>
        <dbReference type="Pfam" id="PF04233"/>
    </source>
</evidence>
<evidence type="ECO:0000313" key="2">
    <source>
        <dbReference type="EMBL" id="MEO9246458.1"/>
    </source>
</evidence>
<comment type="caution">
    <text evidence="2">The sequence shown here is derived from an EMBL/GenBank/DDBJ whole genome shotgun (WGS) entry which is preliminary data.</text>
</comment>
<protein>
    <submittedName>
        <fullName evidence="2">Phage minor head protein</fullName>
    </submittedName>
</protein>
<reference evidence="2 3" key="1">
    <citation type="submission" date="2024-05" db="EMBL/GenBank/DDBJ databases">
        <authorList>
            <person name="Yi C."/>
        </authorList>
    </citation>
    <scope>NUCLEOTIDE SEQUENCE [LARGE SCALE GENOMIC DNA]</scope>
    <source>
        <strain evidence="2 3">XS13</strain>
    </source>
</reference>
<name>A0ABV0IEP3_9MICC</name>
<gene>
    <name evidence="2" type="ORF">ABDK96_02040</name>
</gene>
<feature type="domain" description="Phage head morphogenesis" evidence="1">
    <location>
        <begin position="159"/>
        <end position="252"/>
    </location>
</feature>
<dbReference type="InterPro" id="IPR006528">
    <property type="entry name" value="Phage_head_morphogenesis_dom"/>
</dbReference>